<dbReference type="AlphaFoldDB" id="A0A420ZBZ4"/>
<dbReference type="Proteomes" id="UP000281261">
    <property type="component" value="Unassembled WGS sequence"/>
</dbReference>
<sequence>MTGGADCFKSEVSMKEEIKEGVNTLVLIIEEKVGLVERTYRDLWNAVKEENLEDAASFARAIESTAEMLAKCARTLSTFLELKHGKKDS</sequence>
<name>A0A420ZBZ4_UNCK3</name>
<proteinExistence type="predicted"/>
<evidence type="ECO:0000313" key="2">
    <source>
        <dbReference type="Proteomes" id="UP000281261"/>
    </source>
</evidence>
<protein>
    <submittedName>
        <fullName evidence="1">Uncharacterized protein</fullName>
    </submittedName>
</protein>
<dbReference type="EMBL" id="QMNG01000035">
    <property type="protein sequence ID" value="RLC36704.1"/>
    <property type="molecule type" value="Genomic_DNA"/>
</dbReference>
<evidence type="ECO:0000313" key="1">
    <source>
        <dbReference type="EMBL" id="RLC36704.1"/>
    </source>
</evidence>
<reference evidence="1 2" key="1">
    <citation type="submission" date="2018-06" db="EMBL/GenBank/DDBJ databases">
        <title>Extensive metabolic versatility and redundancy in microbially diverse, dynamic hydrothermal sediments.</title>
        <authorList>
            <person name="Dombrowski N."/>
            <person name="Teske A."/>
            <person name="Baker B.J."/>
        </authorList>
    </citation>
    <scope>NUCLEOTIDE SEQUENCE [LARGE SCALE GENOMIC DNA]</scope>
    <source>
        <strain evidence="1">B79_G16</strain>
    </source>
</reference>
<comment type="caution">
    <text evidence="1">The sequence shown here is derived from an EMBL/GenBank/DDBJ whole genome shotgun (WGS) entry which is preliminary data.</text>
</comment>
<accession>A0A420ZBZ4</accession>
<organism evidence="1 2">
    <name type="scientific">candidate division Kazan bacterium</name>
    <dbReference type="NCBI Taxonomy" id="2202143"/>
    <lineage>
        <taxon>Bacteria</taxon>
        <taxon>Bacteria division Kazan-3B-28</taxon>
    </lineage>
</organism>
<gene>
    <name evidence="1" type="ORF">DRH29_04005</name>
</gene>